<evidence type="ECO:0000256" key="2">
    <source>
        <dbReference type="PIRSR" id="PIRSR000868-1"/>
    </source>
</evidence>
<feature type="domain" description="14-3-3" evidence="4">
    <location>
        <begin position="8"/>
        <end position="247"/>
    </location>
</feature>
<evidence type="ECO:0000256" key="1">
    <source>
        <dbReference type="ARBA" id="ARBA00006141"/>
    </source>
</evidence>
<feature type="compositionally biased region" description="Acidic residues" evidence="3">
    <location>
        <begin position="236"/>
        <end position="261"/>
    </location>
</feature>
<dbReference type="InterPro" id="IPR023410">
    <property type="entry name" value="14-3-3_domain"/>
</dbReference>
<dbReference type="PANTHER" id="PTHR18860">
    <property type="entry name" value="14-3-3 PROTEIN"/>
    <property type="match status" value="1"/>
</dbReference>
<protein>
    <submittedName>
        <fullName evidence="5">14-3-3 protein gamma-like</fullName>
    </submittedName>
</protein>
<evidence type="ECO:0000256" key="3">
    <source>
        <dbReference type="SAM" id="MobiDB-lite"/>
    </source>
</evidence>
<comment type="similarity">
    <text evidence="1">Belongs to the 14-3-3 family.</text>
</comment>
<dbReference type="CDD" id="cd08774">
    <property type="entry name" value="14-3-3"/>
    <property type="match status" value="1"/>
</dbReference>
<dbReference type="PROSITE" id="PS00796">
    <property type="entry name" value="1433_1"/>
    <property type="match status" value="1"/>
</dbReference>
<dbReference type="SMART" id="SM00101">
    <property type="entry name" value="14_3_3"/>
    <property type="match status" value="1"/>
</dbReference>
<dbReference type="EMBL" id="LR791976">
    <property type="protein sequence ID" value="CAB3267838.1"/>
    <property type="molecule type" value="mRNA"/>
</dbReference>
<dbReference type="InterPro" id="IPR023409">
    <property type="entry name" value="14-3-3_CS"/>
</dbReference>
<gene>
    <name evidence="5" type="primary">Ywhag</name>
</gene>
<reference evidence="5" key="1">
    <citation type="submission" date="2020-04" db="EMBL/GenBank/DDBJ databases">
        <authorList>
            <person name="Neveu A P."/>
        </authorList>
    </citation>
    <scope>NUCLEOTIDE SEQUENCE</scope>
    <source>
        <tissue evidence="5">Whole embryo</tissue>
    </source>
</reference>
<dbReference type="InterPro" id="IPR036815">
    <property type="entry name" value="14-3-3_dom_sf"/>
</dbReference>
<feature type="site" description="Interaction with phosphoserine on interacting protein" evidence="2">
    <location>
        <position position="132"/>
    </location>
</feature>
<proteinExistence type="evidence at transcript level"/>
<dbReference type="InterPro" id="IPR000308">
    <property type="entry name" value="14-3-3"/>
</dbReference>
<evidence type="ECO:0000313" key="5">
    <source>
        <dbReference type="EMBL" id="CAB3267838.1"/>
    </source>
</evidence>
<dbReference type="Gene3D" id="1.20.190.20">
    <property type="entry name" value="14-3-3 domain"/>
    <property type="match status" value="1"/>
</dbReference>
<organism evidence="5">
    <name type="scientific">Phallusia mammillata</name>
    <dbReference type="NCBI Taxonomy" id="59560"/>
    <lineage>
        <taxon>Eukaryota</taxon>
        <taxon>Metazoa</taxon>
        <taxon>Chordata</taxon>
        <taxon>Tunicata</taxon>
        <taxon>Ascidiacea</taxon>
        <taxon>Phlebobranchia</taxon>
        <taxon>Ascidiidae</taxon>
        <taxon>Phallusia</taxon>
    </lineage>
</organism>
<dbReference type="AlphaFoldDB" id="A0A6F9DXS2"/>
<dbReference type="PRINTS" id="PR00305">
    <property type="entry name" value="1433ZETA"/>
</dbReference>
<feature type="site" description="Interaction with phosphoserine on interacting protein" evidence="2">
    <location>
        <position position="61"/>
    </location>
</feature>
<dbReference type="PIRSF" id="PIRSF000868">
    <property type="entry name" value="14-3-3"/>
    <property type="match status" value="1"/>
</dbReference>
<accession>A0A6F9DXS2</accession>
<dbReference type="Pfam" id="PF00244">
    <property type="entry name" value="14-3-3"/>
    <property type="match status" value="1"/>
</dbReference>
<feature type="region of interest" description="Disordered" evidence="3">
    <location>
        <begin position="234"/>
        <end position="261"/>
    </location>
</feature>
<sequence length="261" mass="30352">MADVEAKKKELVNRAKLSEQAERYDDMVKIMREVAELKTKLDPDDRNLLSVAYKNVVGTRRSSWRVISSIETKESNEDNIKYAAHYREVISSEIEKICQEVVQLIDNNLLTPECDDHDSNTFYMKMKGDYYRYVAEVAPPDRKEEFATQAKDAYSKAYEICKKEMRTPHPIRLGLALNFSVFYYEIQNERKKACEIARQAFDDAIQEMDKLEANCFKDSSLIMQLLRDNLTLWTAAEEDEENAPEDEGEQEEQAAVEQTEE</sequence>
<dbReference type="SUPFAM" id="SSF48445">
    <property type="entry name" value="14-3-3 protein"/>
    <property type="match status" value="1"/>
</dbReference>
<name>A0A6F9DXS2_9ASCI</name>
<evidence type="ECO:0000259" key="4">
    <source>
        <dbReference type="SMART" id="SM00101"/>
    </source>
</evidence>